<name>A0A7X0JQ28_9GAMM</name>
<dbReference type="SUPFAM" id="SSF54427">
    <property type="entry name" value="NTF2-like"/>
    <property type="match status" value="1"/>
</dbReference>
<dbReference type="InterPro" id="IPR032710">
    <property type="entry name" value="NTF2-like_dom_sf"/>
</dbReference>
<dbReference type="Pfam" id="PF12893">
    <property type="entry name" value="Lumazine_bd_2"/>
    <property type="match status" value="1"/>
</dbReference>
<dbReference type="EMBL" id="JACHHT010000001">
    <property type="protein sequence ID" value="MBB6520212.1"/>
    <property type="molecule type" value="Genomic_DNA"/>
</dbReference>
<dbReference type="InterPro" id="IPR039437">
    <property type="entry name" value="FrzH/put_lumazine-bd"/>
</dbReference>
<organism evidence="1 2">
    <name type="scientific">Pseudoteredinibacter isoporae</name>
    <dbReference type="NCBI Taxonomy" id="570281"/>
    <lineage>
        <taxon>Bacteria</taxon>
        <taxon>Pseudomonadati</taxon>
        <taxon>Pseudomonadota</taxon>
        <taxon>Gammaproteobacteria</taxon>
        <taxon>Cellvibrionales</taxon>
        <taxon>Cellvibrionaceae</taxon>
        <taxon>Pseudoteredinibacter</taxon>
    </lineage>
</organism>
<dbReference type="AlphaFoldDB" id="A0A7X0JQ28"/>
<comment type="caution">
    <text evidence="1">The sequence shown here is derived from an EMBL/GenBank/DDBJ whole genome shotgun (WGS) entry which is preliminary data.</text>
</comment>
<gene>
    <name evidence="1" type="ORF">HNR48_000490</name>
</gene>
<accession>A0A7X0JQ28</accession>
<evidence type="ECO:0000313" key="1">
    <source>
        <dbReference type="EMBL" id="MBB6520212.1"/>
    </source>
</evidence>
<dbReference type="Gene3D" id="3.10.450.50">
    <property type="match status" value="1"/>
</dbReference>
<dbReference type="Proteomes" id="UP000528457">
    <property type="component" value="Unassembled WGS sequence"/>
</dbReference>
<evidence type="ECO:0000313" key="2">
    <source>
        <dbReference type="Proteomes" id="UP000528457"/>
    </source>
</evidence>
<reference evidence="1 2" key="1">
    <citation type="submission" date="2020-08" db="EMBL/GenBank/DDBJ databases">
        <title>Genomic Encyclopedia of Type Strains, Phase IV (KMG-IV): sequencing the most valuable type-strain genomes for metagenomic binning, comparative biology and taxonomic classification.</title>
        <authorList>
            <person name="Goeker M."/>
        </authorList>
    </citation>
    <scope>NUCLEOTIDE SEQUENCE [LARGE SCALE GENOMIC DNA]</scope>
    <source>
        <strain evidence="1 2">DSM 22368</strain>
    </source>
</reference>
<sequence length="145" mass="16128">MSINVLAADKSSNGSSEDVAAIQHLLNESYLKGFYHELDADKVKAGFHPQMQLAAMYEGQAIYVPLAEWMQYEAVGAEKSSLSKEQENKINASLHIDRVEIIGSTANVKARILLSGKLLYTNFYGLYKSDGKWAIVTKLFEDHSL</sequence>
<dbReference type="RefSeq" id="WP_166851896.1">
    <property type="nucleotide sequence ID" value="NZ_JAAONY010000001.1"/>
</dbReference>
<dbReference type="InParanoid" id="A0A7X0JQ28"/>
<keyword evidence="2" id="KW-1185">Reference proteome</keyword>
<evidence type="ECO:0008006" key="3">
    <source>
        <dbReference type="Google" id="ProtNLM"/>
    </source>
</evidence>
<protein>
    <recommendedName>
        <fullName evidence="3">Nuclear transport factor 2 family protein</fullName>
    </recommendedName>
</protein>
<proteinExistence type="predicted"/>